<evidence type="ECO:0000313" key="4">
    <source>
        <dbReference type="Proteomes" id="UP000182413"/>
    </source>
</evidence>
<dbReference type="RefSeq" id="WP_074676983.1">
    <property type="nucleotide sequence ID" value="NZ_CBCSET010000003.1"/>
</dbReference>
<dbReference type="EMBL" id="JAWXXP010000001">
    <property type="protein sequence ID" value="MDX5993301.1"/>
    <property type="molecule type" value="Genomic_DNA"/>
</dbReference>
<dbReference type="AlphaFoldDB" id="A0A1G7B0T9"/>
<proteinExistence type="predicted"/>
<feature type="domain" description="DUF1266" evidence="1">
    <location>
        <begin position="41"/>
        <end position="216"/>
    </location>
</feature>
<dbReference type="InterPro" id="IPR009677">
    <property type="entry name" value="DUF1266"/>
</dbReference>
<dbReference type="Proteomes" id="UP001278050">
    <property type="component" value="Unassembled WGS sequence"/>
</dbReference>
<keyword evidence="5" id="KW-1185">Reference proteome</keyword>
<dbReference type="EMBL" id="FNAE01000002">
    <property type="protein sequence ID" value="SDE20467.1"/>
    <property type="molecule type" value="Genomic_DNA"/>
</dbReference>
<gene>
    <name evidence="3" type="ORF">SAMN05216575_10287</name>
    <name evidence="2" type="ORF">SIM71_14610</name>
</gene>
<reference evidence="3 4" key="1">
    <citation type="submission" date="2016-10" db="EMBL/GenBank/DDBJ databases">
        <authorList>
            <person name="de Groot N.N."/>
        </authorList>
    </citation>
    <scope>NUCLEOTIDE SEQUENCE [LARGE SCALE GENOMIC DNA]</scope>
    <source>
        <strain evidence="3 4">JCM 10630</strain>
    </source>
</reference>
<protein>
    <submittedName>
        <fullName evidence="2">DUF1266 domain-containing protein</fullName>
    </submittedName>
</protein>
<name>A0A1G7B0T9_9GAMM</name>
<evidence type="ECO:0000313" key="3">
    <source>
        <dbReference type="EMBL" id="SDE20467.1"/>
    </source>
</evidence>
<dbReference type="Pfam" id="PF06889">
    <property type="entry name" value="DUF1266"/>
    <property type="match status" value="1"/>
</dbReference>
<dbReference type="OrthoDB" id="8970044at2"/>
<accession>A0A1G7B0T9</accession>
<evidence type="ECO:0000259" key="1">
    <source>
        <dbReference type="Pfam" id="PF06889"/>
    </source>
</evidence>
<sequence>MDDLQQRWLFALSAPMVAINANSGAQYALPDFYPDSEFVDLNESWGIADRPALLAMIQRMTDDGHARDLSGAYWDNARLLPSEWQALVDSLDEGQQVAYRYVADTILVCGSGGIRAWDLGRMSFLARIGQLNGWLSLAENLWLHTRLSLRARYYYQGWHSYLAGFLIGRCYWNCLGHEQPGEQALCISRQGSDPTHRALMRELTLSPAAGFDELPWDMELDLPEKPASLEAFDWS</sequence>
<reference evidence="2 5" key="2">
    <citation type="submission" date="2023-11" db="EMBL/GenBank/DDBJ databases">
        <title>MicrobeMod: A computational toolkit for identifying prokaryotic methylation and restriction-modification with nanopore sequencing.</title>
        <authorList>
            <person name="Crits-Christoph A."/>
            <person name="Kang S.C."/>
            <person name="Lee H."/>
            <person name="Ostrov N."/>
        </authorList>
    </citation>
    <scope>NUCLEOTIDE SEQUENCE [LARGE SCALE GENOMIC DNA]</scope>
    <source>
        <strain evidence="2 5">ATCC BAA-571</strain>
    </source>
</reference>
<evidence type="ECO:0000313" key="5">
    <source>
        <dbReference type="Proteomes" id="UP001278050"/>
    </source>
</evidence>
<evidence type="ECO:0000313" key="2">
    <source>
        <dbReference type="EMBL" id="MDX5993301.1"/>
    </source>
</evidence>
<organism evidence="3 4">
    <name type="scientific">Ectopseudomonas alcaliphila</name>
    <dbReference type="NCBI Taxonomy" id="101564"/>
    <lineage>
        <taxon>Bacteria</taxon>
        <taxon>Pseudomonadati</taxon>
        <taxon>Pseudomonadota</taxon>
        <taxon>Gammaproteobacteria</taxon>
        <taxon>Pseudomonadales</taxon>
        <taxon>Pseudomonadaceae</taxon>
        <taxon>Ectopseudomonas</taxon>
    </lineage>
</organism>
<dbReference type="Proteomes" id="UP000182413">
    <property type="component" value="Unassembled WGS sequence"/>
</dbReference>